<sequence>MAESVFPWLTCITKYVSACAPVDATVLYVVDENCFPLLQTNHISRRSKLNPSASRDDDMPAFHCQRCYEILYYEVEFVIGNKVFIWYAKERVVICLLTKHWDCRSFMHYVVTQILRYYHAVPNCASLGAHVLRFQTCLHQLPSLPSIQELCDRNCRMLRADCILNNKKAVT</sequence>
<name>A0A0V0Y6T9_TRIPS</name>
<dbReference type="AlphaFoldDB" id="A0A0V0Y6T9"/>
<gene>
    <name evidence="1" type="ORF">T4E_12403</name>
</gene>
<organism evidence="1 2">
    <name type="scientific">Trichinella pseudospiralis</name>
    <name type="common">Parasitic roundworm</name>
    <dbReference type="NCBI Taxonomy" id="6337"/>
    <lineage>
        <taxon>Eukaryota</taxon>
        <taxon>Metazoa</taxon>
        <taxon>Ecdysozoa</taxon>
        <taxon>Nematoda</taxon>
        <taxon>Enoplea</taxon>
        <taxon>Dorylaimia</taxon>
        <taxon>Trichinellida</taxon>
        <taxon>Trichinellidae</taxon>
        <taxon>Trichinella</taxon>
    </lineage>
</organism>
<reference evidence="1 2" key="1">
    <citation type="submission" date="2015-01" db="EMBL/GenBank/DDBJ databases">
        <title>Evolution of Trichinella species and genotypes.</title>
        <authorList>
            <person name="Korhonen P.K."/>
            <person name="Edoardo P."/>
            <person name="Giuseppe L.R."/>
            <person name="Gasser R.B."/>
        </authorList>
    </citation>
    <scope>NUCLEOTIDE SEQUENCE [LARGE SCALE GENOMIC DNA]</scope>
    <source>
        <strain evidence="1">ISS141</strain>
    </source>
</reference>
<evidence type="ECO:0000313" key="2">
    <source>
        <dbReference type="Proteomes" id="UP000054815"/>
    </source>
</evidence>
<comment type="caution">
    <text evidence="1">The sequence shown here is derived from an EMBL/GenBank/DDBJ whole genome shotgun (WGS) entry which is preliminary data.</text>
</comment>
<dbReference type="EMBL" id="JYDU01000050">
    <property type="protein sequence ID" value="KRX95895.1"/>
    <property type="molecule type" value="Genomic_DNA"/>
</dbReference>
<dbReference type="Proteomes" id="UP000054815">
    <property type="component" value="Unassembled WGS sequence"/>
</dbReference>
<evidence type="ECO:0000313" key="1">
    <source>
        <dbReference type="EMBL" id="KRX95895.1"/>
    </source>
</evidence>
<protein>
    <submittedName>
        <fullName evidence="1">Uncharacterized protein</fullName>
    </submittedName>
</protein>
<proteinExistence type="predicted"/>
<accession>A0A0V0Y6T9</accession>